<keyword evidence="2" id="KW-0819">tRNA processing</keyword>
<dbReference type="CTD" id="83480"/>
<dbReference type="Gene3D" id="3.30.70.580">
    <property type="entry name" value="Pseudouridine synthase I, catalytic domain, N-terminal subdomain"/>
    <property type="match status" value="1"/>
</dbReference>
<reference evidence="5" key="2">
    <citation type="submission" date="2021-01" db="UniProtKB">
        <authorList>
            <consortium name="EnsemblMetazoa"/>
        </authorList>
    </citation>
    <scope>IDENTIFICATION</scope>
</reference>
<dbReference type="InterPro" id="IPR001406">
    <property type="entry name" value="PsdUridine_synth_TruA"/>
</dbReference>
<dbReference type="Gene3D" id="3.30.70.660">
    <property type="entry name" value="Pseudouridine synthase I, catalytic domain, C-terminal subdomain"/>
    <property type="match status" value="1"/>
</dbReference>
<dbReference type="OMA" id="YFGWEYN"/>
<dbReference type="Proteomes" id="UP000007110">
    <property type="component" value="Unassembled WGS sequence"/>
</dbReference>
<dbReference type="Pfam" id="PF01416">
    <property type="entry name" value="PseudoU_synth_1"/>
    <property type="match status" value="1"/>
</dbReference>
<dbReference type="GO" id="GO:0031119">
    <property type="term" value="P:tRNA pseudouridine synthesis"/>
    <property type="evidence" value="ECO:0000318"/>
    <property type="project" value="GO_Central"/>
</dbReference>
<name>A0A7M7NXH8_STRPU</name>
<dbReference type="GO" id="GO:0005737">
    <property type="term" value="C:cytoplasm"/>
    <property type="evidence" value="ECO:0000318"/>
    <property type="project" value="GO_Central"/>
</dbReference>
<dbReference type="FunFam" id="3.30.70.580:FF:000007">
    <property type="entry name" value="tRNA pseudouridine synthase"/>
    <property type="match status" value="1"/>
</dbReference>
<dbReference type="GeneID" id="589993"/>
<accession>A0A7M7NXH8</accession>
<dbReference type="SUPFAM" id="SSF55120">
    <property type="entry name" value="Pseudouridine synthase"/>
    <property type="match status" value="1"/>
</dbReference>
<dbReference type="KEGG" id="spu:589993"/>
<keyword evidence="6" id="KW-1185">Reference proteome</keyword>
<dbReference type="InterPro" id="IPR020103">
    <property type="entry name" value="PsdUridine_synth_cat_dom_sf"/>
</dbReference>
<dbReference type="NCBIfam" id="TIGR00071">
    <property type="entry name" value="hisT_truA"/>
    <property type="match status" value="1"/>
</dbReference>
<dbReference type="PANTHER" id="PTHR11142:SF5">
    <property type="entry name" value="TRNA PSEUDOURIDINE(38_39) SYNTHASE"/>
    <property type="match status" value="1"/>
</dbReference>
<protein>
    <recommendedName>
        <fullName evidence="4">Pseudouridine synthase I TruA alpha/beta domain-containing protein</fullName>
    </recommendedName>
</protein>
<evidence type="ECO:0000259" key="4">
    <source>
        <dbReference type="Pfam" id="PF01416"/>
    </source>
</evidence>
<proteinExistence type="inferred from homology"/>
<keyword evidence="3" id="KW-0413">Isomerase</keyword>
<reference evidence="6" key="1">
    <citation type="submission" date="2015-02" db="EMBL/GenBank/DDBJ databases">
        <title>Genome sequencing for Strongylocentrotus purpuratus.</title>
        <authorList>
            <person name="Murali S."/>
            <person name="Liu Y."/>
            <person name="Vee V."/>
            <person name="English A."/>
            <person name="Wang M."/>
            <person name="Skinner E."/>
            <person name="Han Y."/>
            <person name="Muzny D.M."/>
            <person name="Worley K.C."/>
            <person name="Gibbs R.A."/>
        </authorList>
    </citation>
    <scope>NUCLEOTIDE SEQUENCE</scope>
</reference>
<dbReference type="OrthoDB" id="25767at2759"/>
<dbReference type="RefSeq" id="XP_030843213.1">
    <property type="nucleotide sequence ID" value="XM_030987353.1"/>
</dbReference>
<dbReference type="InterPro" id="IPR020094">
    <property type="entry name" value="TruA/RsuA/RluB/E/F_N"/>
</dbReference>
<dbReference type="AlphaFoldDB" id="A0A7M7NXH8"/>
<evidence type="ECO:0000256" key="2">
    <source>
        <dbReference type="ARBA" id="ARBA00022694"/>
    </source>
</evidence>
<dbReference type="EnsemblMetazoa" id="XM_030987353">
    <property type="protein sequence ID" value="XP_030843213"/>
    <property type="gene ID" value="LOC589993"/>
</dbReference>
<dbReference type="PANTHER" id="PTHR11142">
    <property type="entry name" value="PSEUDOURIDYLATE SYNTHASE"/>
    <property type="match status" value="1"/>
</dbReference>
<evidence type="ECO:0000256" key="3">
    <source>
        <dbReference type="ARBA" id="ARBA00023235"/>
    </source>
</evidence>
<dbReference type="GO" id="GO:0003723">
    <property type="term" value="F:RNA binding"/>
    <property type="evidence" value="ECO:0007669"/>
    <property type="project" value="InterPro"/>
</dbReference>
<dbReference type="InterPro" id="IPR020095">
    <property type="entry name" value="PsdUridine_synth_TruA_C"/>
</dbReference>
<dbReference type="InParanoid" id="A0A7M7NXH8"/>
<dbReference type="InterPro" id="IPR020097">
    <property type="entry name" value="PsdUridine_synth_TruA_a/b_dom"/>
</dbReference>
<comment type="similarity">
    <text evidence="1">Belongs to the tRNA pseudouridine synthase TruA family.</text>
</comment>
<dbReference type="CDD" id="cd02569">
    <property type="entry name" value="PseudoU_synth_ScPus3"/>
    <property type="match status" value="1"/>
</dbReference>
<dbReference type="InterPro" id="IPR041707">
    <property type="entry name" value="Pus3-like"/>
</dbReference>
<feature type="domain" description="Pseudouridine synthase I TruA alpha/beta" evidence="4">
    <location>
        <begin position="223"/>
        <end position="335"/>
    </location>
</feature>
<sequence length="451" mass="51772">MMSQMLTKELIETLEKELSEEEWIKVSGILKQHTSSSCSASSTDHEAKKVKKKAKSSKIPRPFDFKKYNTRHVALKITYLGWDYHGFVVQEDSNNTVEHHLFEALTKTKLIESRQTSNYSRCGRTDKGVSAFGQVIAIDLRTNLLQGVGVIQRLDGTAHERTGNTTEEINYPLMLNRVLPSEIRVIAWTPAEPSFHARFDTLHRTYKYFFPAGDLDTKLMNEASQKLVGTFDFRNFCKMDVGNGVVKFVRTIRSAEIRKLDDSSGGFQMCEFTISGLAFLYHQVRCITAILFLIGQHKEKPEIIDQLLDVENEPCKPQYAMAADFPLVLYDCAYEGISWRYDQSIHEKNINQFQEMWTGHMVRASMMRAMLEGLTTVPVTTQSNKYYTDETIRWCDARPPIQRQATSLVVGLPSKHHRPLLDRKRGESLENRIEHFAKRRKVEDAPSEESS</sequence>
<dbReference type="HAMAP" id="MF_00171">
    <property type="entry name" value="TruA"/>
    <property type="match status" value="1"/>
</dbReference>
<dbReference type="GO" id="GO:0005634">
    <property type="term" value="C:nucleus"/>
    <property type="evidence" value="ECO:0000318"/>
    <property type="project" value="GO_Central"/>
</dbReference>
<evidence type="ECO:0000313" key="5">
    <source>
        <dbReference type="EnsemblMetazoa" id="XP_030843213"/>
    </source>
</evidence>
<dbReference type="GO" id="GO:1990481">
    <property type="term" value="P:mRNA pseudouridine synthesis"/>
    <property type="evidence" value="ECO:0000318"/>
    <property type="project" value="GO_Central"/>
</dbReference>
<evidence type="ECO:0000313" key="6">
    <source>
        <dbReference type="Proteomes" id="UP000007110"/>
    </source>
</evidence>
<evidence type="ECO:0000256" key="1">
    <source>
        <dbReference type="ARBA" id="ARBA00009375"/>
    </source>
</evidence>
<dbReference type="GO" id="GO:0009982">
    <property type="term" value="F:pseudouridine synthase activity"/>
    <property type="evidence" value="ECO:0000318"/>
    <property type="project" value="GO_Central"/>
</dbReference>
<organism evidence="5 6">
    <name type="scientific">Strongylocentrotus purpuratus</name>
    <name type="common">Purple sea urchin</name>
    <dbReference type="NCBI Taxonomy" id="7668"/>
    <lineage>
        <taxon>Eukaryota</taxon>
        <taxon>Metazoa</taxon>
        <taxon>Echinodermata</taxon>
        <taxon>Eleutherozoa</taxon>
        <taxon>Echinozoa</taxon>
        <taxon>Echinoidea</taxon>
        <taxon>Euechinoidea</taxon>
        <taxon>Echinacea</taxon>
        <taxon>Camarodonta</taxon>
        <taxon>Echinidea</taxon>
        <taxon>Strongylocentrotidae</taxon>
        <taxon>Strongylocentrotus</taxon>
    </lineage>
</organism>